<dbReference type="AlphaFoldDB" id="A0A9P9AN13"/>
<dbReference type="Proteomes" id="UP000777438">
    <property type="component" value="Unassembled WGS sequence"/>
</dbReference>
<evidence type="ECO:0000313" key="3">
    <source>
        <dbReference type="Proteomes" id="UP000777438"/>
    </source>
</evidence>
<name>A0A9P9AN13_9HYPO</name>
<keyword evidence="3" id="KW-1185">Reference proteome</keyword>
<dbReference type="PANTHER" id="PTHR12203">
    <property type="entry name" value="KDEL LYS-ASP-GLU-LEU CONTAINING - RELATED"/>
    <property type="match status" value="1"/>
</dbReference>
<keyword evidence="1" id="KW-0472">Membrane</keyword>
<accession>A0A9P9AN13</accession>
<evidence type="ECO:0000313" key="2">
    <source>
        <dbReference type="EMBL" id="KAH6885943.1"/>
    </source>
</evidence>
<reference evidence="2 3" key="1">
    <citation type="journal article" date="2021" name="Nat. Commun.">
        <title>Genetic determinants of endophytism in the Arabidopsis root mycobiome.</title>
        <authorList>
            <person name="Mesny F."/>
            <person name="Miyauchi S."/>
            <person name="Thiergart T."/>
            <person name="Pickel B."/>
            <person name="Atanasova L."/>
            <person name="Karlsson M."/>
            <person name="Huettel B."/>
            <person name="Barry K.W."/>
            <person name="Haridas S."/>
            <person name="Chen C."/>
            <person name="Bauer D."/>
            <person name="Andreopoulos W."/>
            <person name="Pangilinan J."/>
            <person name="LaButti K."/>
            <person name="Riley R."/>
            <person name="Lipzen A."/>
            <person name="Clum A."/>
            <person name="Drula E."/>
            <person name="Henrissat B."/>
            <person name="Kohler A."/>
            <person name="Grigoriev I.V."/>
            <person name="Martin F.M."/>
            <person name="Hacquard S."/>
        </authorList>
    </citation>
    <scope>NUCLEOTIDE SEQUENCE [LARGE SCALE GENOMIC DNA]</scope>
    <source>
        <strain evidence="2 3">MPI-CAGE-CH-0241</strain>
    </source>
</reference>
<feature type="transmembrane region" description="Helical" evidence="1">
    <location>
        <begin position="317"/>
        <end position="337"/>
    </location>
</feature>
<feature type="transmembrane region" description="Helical" evidence="1">
    <location>
        <begin position="349"/>
        <end position="367"/>
    </location>
</feature>
<proteinExistence type="predicted"/>
<organism evidence="2 3">
    <name type="scientific">Thelonectria olida</name>
    <dbReference type="NCBI Taxonomy" id="1576542"/>
    <lineage>
        <taxon>Eukaryota</taxon>
        <taxon>Fungi</taxon>
        <taxon>Dikarya</taxon>
        <taxon>Ascomycota</taxon>
        <taxon>Pezizomycotina</taxon>
        <taxon>Sordariomycetes</taxon>
        <taxon>Hypocreomycetidae</taxon>
        <taxon>Hypocreales</taxon>
        <taxon>Nectriaceae</taxon>
        <taxon>Thelonectria</taxon>
    </lineage>
</organism>
<comment type="caution">
    <text evidence="2">The sequence shown here is derived from an EMBL/GenBank/DDBJ whole genome shotgun (WGS) entry which is preliminary data.</text>
</comment>
<feature type="transmembrane region" description="Helical" evidence="1">
    <location>
        <begin position="179"/>
        <end position="199"/>
    </location>
</feature>
<feature type="transmembrane region" description="Helical" evidence="1">
    <location>
        <begin position="287"/>
        <end position="310"/>
    </location>
</feature>
<protein>
    <recommendedName>
        <fullName evidence="4">Glycosyl transferase CAP10 domain-containing protein</fullName>
    </recommendedName>
</protein>
<dbReference type="EMBL" id="JAGPYM010000017">
    <property type="protein sequence ID" value="KAH6885943.1"/>
    <property type="molecule type" value="Genomic_DNA"/>
</dbReference>
<evidence type="ECO:0008006" key="4">
    <source>
        <dbReference type="Google" id="ProtNLM"/>
    </source>
</evidence>
<feature type="transmembrane region" description="Helical" evidence="1">
    <location>
        <begin position="40"/>
        <end position="59"/>
    </location>
</feature>
<keyword evidence="1" id="KW-1133">Transmembrane helix</keyword>
<feature type="transmembrane region" description="Helical" evidence="1">
    <location>
        <begin position="219"/>
        <end position="241"/>
    </location>
</feature>
<gene>
    <name evidence="2" type="ORF">B0T10DRAFT_89435</name>
</gene>
<feature type="transmembrane region" description="Helical" evidence="1">
    <location>
        <begin position="253"/>
        <end position="275"/>
    </location>
</feature>
<evidence type="ECO:0000256" key="1">
    <source>
        <dbReference type="SAM" id="Phobius"/>
    </source>
</evidence>
<dbReference type="InterPro" id="IPR051091">
    <property type="entry name" value="O-Glucosyltr/Glycosyltrsf_90"/>
</dbReference>
<dbReference type="PANTHER" id="PTHR12203:SF35">
    <property type="entry name" value="PROTEIN O-GLUCOSYLTRANSFERASE 1"/>
    <property type="match status" value="1"/>
</dbReference>
<dbReference type="OrthoDB" id="541052at2759"/>
<keyword evidence="1" id="KW-0812">Transmembrane</keyword>
<sequence length="976" mass="110286">MASNLVVQLSSLCAALSFFYISQTLERHSLTESPRLSSFLVFLLSGAICYGVSCFTKWLPGADGRFKTPQRSIYNAPLLDGAAKHSPNAANPYLPKRPRRLSLPLLVVCIVLRLEIFHFVNYQQQCSTPGVESFLCIVLFAYEIFTTRRKWGIPPVEDADDPWRTCFDDLFEWFTGPRVVLANCFIGALILTTGTYNVVGQVMPSTYACFSPLEGHRTTLFLQCIGLLLDALIVVLLWRTLAWSRTAKLRLRTLGTILVLPSLCMGLIWLSHWMFTGSKILHTGFGFLYGFDIIVDSLTFASLMISATYWVCETSPLTPSSVITFLVGMAKVVPNIYNYGDYLHSSRGATLIPLYFIGAGVVVFAYCHQVRSILFIRRFIVVAILFGLAVGTTVYVAIEPPQTFQKRHPLSDYMYKANIKHEKWKRHVATSGSLPVAVKIYKERHDGKNPPPGFSAWYDLAKDTVVIDQFDQIEADLHPFSSMSPKNLRKRVTRATQLPGVSTITIQDGKASGSPAAGSESEGDLDLLVAMINQFSKHLPDMIIPINLSPTPRVLPTWEEANGQSHADLTPIVNLISRSTEEVNGTEELLDARNNPNFPGLQTASIISPSKYRQMQVDGCAPGSQTRTSPHWNIGRFCPSCIRRHSKGPLMVHWDRSMNFCDQADVKYLHGMTLSAPRAEPIRDMLPLFGASKTQPFQDIIIPIPKKEADVPDIDWDFRRRYDTLFWRGKLQDGVISDQALRGSPKMRLLNMITKPNLKDQTTMLLPVDDNKADRFRFEKVSLVEANRVIPVTMGISNFTGCVGRNCDLIKQAYGSKEEEGQEPLEYRYVMLVDEDGGPPPEFLRFLKSKSVPFLSTMFRTWYTDRLIPWLHFVPIDVRYHALHTTMSYFAGTEKRGKVNYRHTKIPAHGKDAQWIGSQGASWVHNALSAKDMEVYLFRVLMEWGRLVDDKRDDIGFWADKKGEYHNDAWTRGQEW</sequence>
<feature type="transmembrane region" description="Helical" evidence="1">
    <location>
        <begin position="379"/>
        <end position="398"/>
    </location>
</feature>